<organism evidence="7 8">
    <name type="scientific">Hoeflea prorocentri</name>
    <dbReference type="NCBI Taxonomy" id="1922333"/>
    <lineage>
        <taxon>Bacteria</taxon>
        <taxon>Pseudomonadati</taxon>
        <taxon>Pseudomonadota</taxon>
        <taxon>Alphaproteobacteria</taxon>
        <taxon>Hyphomicrobiales</taxon>
        <taxon>Rhizobiaceae</taxon>
        <taxon>Hoeflea</taxon>
    </lineage>
</organism>
<keyword evidence="5 6" id="KW-0472">Membrane</keyword>
<evidence type="ECO:0000256" key="6">
    <source>
        <dbReference type="SAM" id="Phobius"/>
    </source>
</evidence>
<evidence type="ECO:0000256" key="2">
    <source>
        <dbReference type="ARBA" id="ARBA00022448"/>
    </source>
</evidence>
<protein>
    <submittedName>
        <fullName evidence="7">MFS transporter</fullName>
    </submittedName>
</protein>
<dbReference type="Pfam" id="PF11700">
    <property type="entry name" value="ATG22"/>
    <property type="match status" value="1"/>
</dbReference>
<dbReference type="PANTHER" id="PTHR23519:SF1">
    <property type="entry name" value="AUTOPHAGY-RELATED PROTEIN 22"/>
    <property type="match status" value="1"/>
</dbReference>
<evidence type="ECO:0000256" key="5">
    <source>
        <dbReference type="ARBA" id="ARBA00023136"/>
    </source>
</evidence>
<comment type="subcellular location">
    <subcellularLocation>
        <location evidence="1">Endomembrane system</location>
        <topology evidence="1">Multi-pass membrane protein</topology>
    </subcellularLocation>
</comment>
<keyword evidence="8" id="KW-1185">Reference proteome</keyword>
<feature type="transmembrane region" description="Helical" evidence="6">
    <location>
        <begin position="322"/>
        <end position="340"/>
    </location>
</feature>
<dbReference type="InterPro" id="IPR024671">
    <property type="entry name" value="Atg22-like"/>
</dbReference>
<dbReference type="AlphaFoldDB" id="A0A9X3ZJ97"/>
<evidence type="ECO:0000256" key="3">
    <source>
        <dbReference type="ARBA" id="ARBA00022692"/>
    </source>
</evidence>
<gene>
    <name evidence="7" type="ORF">OQ273_20765</name>
</gene>
<evidence type="ECO:0000313" key="7">
    <source>
        <dbReference type="EMBL" id="MDA5401019.1"/>
    </source>
</evidence>
<proteinExistence type="predicted"/>
<feature type="transmembrane region" description="Helical" evidence="6">
    <location>
        <begin position="204"/>
        <end position="223"/>
    </location>
</feature>
<dbReference type="SUPFAM" id="SSF103473">
    <property type="entry name" value="MFS general substrate transporter"/>
    <property type="match status" value="1"/>
</dbReference>
<reference evidence="7" key="1">
    <citation type="submission" date="2022-11" db="EMBL/GenBank/DDBJ databases">
        <title>Draft genome sequence of Hoeflea poritis E7-10 and Hoeflea prorocentri PM5-8, separated from scleractinian coral Porites lutea and marine dinoflagellate.</title>
        <authorList>
            <person name="Zhang G."/>
            <person name="Wei Q."/>
            <person name="Cai L."/>
        </authorList>
    </citation>
    <scope>NUCLEOTIDE SEQUENCE</scope>
    <source>
        <strain evidence="7">PM5-8</strain>
    </source>
</reference>
<feature type="transmembrane region" description="Helical" evidence="6">
    <location>
        <begin position="265"/>
        <end position="284"/>
    </location>
</feature>
<feature type="transmembrane region" description="Helical" evidence="6">
    <location>
        <begin position="290"/>
        <end position="310"/>
    </location>
</feature>
<dbReference type="GO" id="GO:0012505">
    <property type="term" value="C:endomembrane system"/>
    <property type="evidence" value="ECO:0007669"/>
    <property type="project" value="UniProtKB-SubCell"/>
</dbReference>
<dbReference type="EMBL" id="JAPJZI010000001">
    <property type="protein sequence ID" value="MDA5401019.1"/>
    <property type="molecule type" value="Genomic_DNA"/>
</dbReference>
<dbReference type="PANTHER" id="PTHR23519">
    <property type="entry name" value="AUTOPHAGY-RELATED PROTEIN 22"/>
    <property type="match status" value="1"/>
</dbReference>
<feature type="transmembrane region" description="Helical" evidence="6">
    <location>
        <begin position="430"/>
        <end position="449"/>
    </location>
</feature>
<keyword evidence="3 6" id="KW-0812">Transmembrane</keyword>
<dbReference type="Gene3D" id="1.20.1250.20">
    <property type="entry name" value="MFS general substrate transporter like domains"/>
    <property type="match status" value="1"/>
</dbReference>
<name>A0A9X3ZJ97_9HYPH</name>
<feature type="transmembrane region" description="Helical" evidence="6">
    <location>
        <begin position="360"/>
        <end position="379"/>
    </location>
</feature>
<comment type="caution">
    <text evidence="7">The sequence shown here is derived from an EMBL/GenBank/DDBJ whole genome shotgun (WGS) entry which is preliminary data.</text>
</comment>
<sequence>MSDAAQASGGGQADRKGIFGWMMFDWATQPFHTLIITFVFAPYFTSHVAESAVKGQEIWGYATGFGGLFIAFLAPVLGAIADNTGSRKPWIVFFSIFGVVGCWLLWFAAPGANGVTVAVIGVVLGLIGMEFAAVFNNAMMPDLVPRERLGRLSGSAWALGYIGGIVSLVIVLGFMSAPPETGKTLFGLTPIFGLDPVSYEGDRAAGPLSALWYVIFVLPMFLFTPDSHRMMSHSGAIKRGLRELADTLRALPSQRSYFSYLLSSMLYRDGLNALYAFGGIYAAGVLGWSIIQIGVFGILAAFTGVFGGWLGGKADDRYGPRLVVSISIFILTFCCLVIVSTSKQEVFFITVGTADSPSSLPHHVFYIAGCLIGASGAALQAASRTLLVDQVSPDRVTEAFGLYALSGKATTFVGPLLIAEATGFFESQRLGVTPVIVLFVLGVILLRFVQSAHERPSHS</sequence>
<accession>A0A9X3ZJ97</accession>
<dbReference type="Proteomes" id="UP001151234">
    <property type="component" value="Unassembled WGS sequence"/>
</dbReference>
<evidence type="ECO:0000256" key="4">
    <source>
        <dbReference type="ARBA" id="ARBA00022989"/>
    </source>
</evidence>
<feature type="transmembrane region" description="Helical" evidence="6">
    <location>
        <begin position="115"/>
        <end position="135"/>
    </location>
</feature>
<feature type="transmembrane region" description="Helical" evidence="6">
    <location>
        <begin position="90"/>
        <end position="109"/>
    </location>
</feature>
<dbReference type="RefSeq" id="WP_267992831.1">
    <property type="nucleotide sequence ID" value="NZ_JAPJZI010000001.1"/>
</dbReference>
<dbReference type="InterPro" id="IPR050495">
    <property type="entry name" value="ATG22/LtaA_families"/>
</dbReference>
<feature type="transmembrane region" description="Helical" evidence="6">
    <location>
        <begin position="400"/>
        <end position="418"/>
    </location>
</feature>
<evidence type="ECO:0000313" key="8">
    <source>
        <dbReference type="Proteomes" id="UP001151234"/>
    </source>
</evidence>
<dbReference type="InterPro" id="IPR036259">
    <property type="entry name" value="MFS_trans_sf"/>
</dbReference>
<feature type="transmembrane region" description="Helical" evidence="6">
    <location>
        <begin position="58"/>
        <end position="78"/>
    </location>
</feature>
<evidence type="ECO:0000256" key="1">
    <source>
        <dbReference type="ARBA" id="ARBA00004127"/>
    </source>
</evidence>
<keyword evidence="4 6" id="KW-1133">Transmembrane helix</keyword>
<feature type="transmembrane region" description="Helical" evidence="6">
    <location>
        <begin position="26"/>
        <end position="46"/>
    </location>
</feature>
<feature type="transmembrane region" description="Helical" evidence="6">
    <location>
        <begin position="156"/>
        <end position="177"/>
    </location>
</feature>
<keyword evidence="2" id="KW-0813">Transport</keyword>